<feature type="compositionally biased region" description="Polar residues" evidence="1">
    <location>
        <begin position="132"/>
        <end position="156"/>
    </location>
</feature>
<organism evidence="2 3">
    <name type="scientific">Aldrovandia affinis</name>
    <dbReference type="NCBI Taxonomy" id="143900"/>
    <lineage>
        <taxon>Eukaryota</taxon>
        <taxon>Metazoa</taxon>
        <taxon>Chordata</taxon>
        <taxon>Craniata</taxon>
        <taxon>Vertebrata</taxon>
        <taxon>Euteleostomi</taxon>
        <taxon>Actinopterygii</taxon>
        <taxon>Neopterygii</taxon>
        <taxon>Teleostei</taxon>
        <taxon>Notacanthiformes</taxon>
        <taxon>Halosauridae</taxon>
        <taxon>Aldrovandia</taxon>
    </lineage>
</organism>
<comment type="caution">
    <text evidence="2">The sequence shown here is derived from an EMBL/GenBank/DDBJ whole genome shotgun (WGS) entry which is preliminary data.</text>
</comment>
<feature type="region of interest" description="Disordered" evidence="1">
    <location>
        <begin position="182"/>
        <end position="205"/>
    </location>
</feature>
<feature type="region of interest" description="Disordered" evidence="1">
    <location>
        <begin position="1"/>
        <end position="44"/>
    </location>
</feature>
<gene>
    <name evidence="2" type="ORF">AAFF_G00082700</name>
</gene>
<proteinExistence type="predicted"/>
<feature type="compositionally biased region" description="Basic and acidic residues" evidence="1">
    <location>
        <begin position="92"/>
        <end position="111"/>
    </location>
</feature>
<keyword evidence="3" id="KW-1185">Reference proteome</keyword>
<sequence>MHHAVVQNAETDPQRSPSLPSRRSVHRLRQRASSEAGLRGQCGRQGALCAWRTRPGPEPPLGAGPLGLQEPLCTSARSGRLRLPLVSMTSRRGGEGRRDKAITKQDGEHGIAEPSRLSRTSMSGAAPWDAQSALSVTPTTEGKSNKQARQTEQPSSRVHHRHSDRGDAEPVIDFRCGVTAQLGGRRRGNSHGRNAFEPTGFHRQC</sequence>
<name>A0AAD7RXA2_9TELE</name>
<evidence type="ECO:0000313" key="2">
    <source>
        <dbReference type="EMBL" id="KAJ8391960.1"/>
    </source>
</evidence>
<reference evidence="2" key="1">
    <citation type="journal article" date="2023" name="Science">
        <title>Genome structures resolve the early diversification of teleost fishes.</title>
        <authorList>
            <person name="Parey E."/>
            <person name="Louis A."/>
            <person name="Montfort J."/>
            <person name="Bouchez O."/>
            <person name="Roques C."/>
            <person name="Iampietro C."/>
            <person name="Lluch J."/>
            <person name="Castinel A."/>
            <person name="Donnadieu C."/>
            <person name="Desvignes T."/>
            <person name="Floi Bucao C."/>
            <person name="Jouanno E."/>
            <person name="Wen M."/>
            <person name="Mejri S."/>
            <person name="Dirks R."/>
            <person name="Jansen H."/>
            <person name="Henkel C."/>
            <person name="Chen W.J."/>
            <person name="Zahm M."/>
            <person name="Cabau C."/>
            <person name="Klopp C."/>
            <person name="Thompson A.W."/>
            <person name="Robinson-Rechavi M."/>
            <person name="Braasch I."/>
            <person name="Lecointre G."/>
            <person name="Bobe J."/>
            <person name="Postlethwait J.H."/>
            <person name="Berthelot C."/>
            <person name="Roest Crollius H."/>
            <person name="Guiguen Y."/>
        </authorList>
    </citation>
    <scope>NUCLEOTIDE SEQUENCE</scope>
    <source>
        <strain evidence="2">NC1722</strain>
    </source>
</reference>
<dbReference type="AlphaFoldDB" id="A0AAD7RXA2"/>
<accession>A0AAD7RXA2</accession>
<evidence type="ECO:0000313" key="3">
    <source>
        <dbReference type="Proteomes" id="UP001221898"/>
    </source>
</evidence>
<protein>
    <submittedName>
        <fullName evidence="2">Uncharacterized protein</fullName>
    </submittedName>
</protein>
<dbReference type="Proteomes" id="UP001221898">
    <property type="component" value="Unassembled WGS sequence"/>
</dbReference>
<evidence type="ECO:0000256" key="1">
    <source>
        <dbReference type="SAM" id="MobiDB-lite"/>
    </source>
</evidence>
<dbReference type="EMBL" id="JAINUG010000150">
    <property type="protein sequence ID" value="KAJ8391960.1"/>
    <property type="molecule type" value="Genomic_DNA"/>
</dbReference>
<feature type="region of interest" description="Disordered" evidence="1">
    <location>
        <begin position="83"/>
        <end position="170"/>
    </location>
</feature>